<name>A0ABQ8TVD9_PERAM</name>
<proteinExistence type="predicted"/>
<sequence length="261" mass="29033">MSPGSSTESYPAFARIGLRENPGKNLNQSYQRSSADRGVCLLIRSCALAWIKFPHGLITWHKCPDIPLPPQPVVTRWGTWIRSVVYYSKHFKEVVTVIDKLPETDSAACVKAVKDCLNDSRVKNDIAYITSNFSFIPANTEQLQREKQSLCSQIAIVKEAQVNIHSALGETGKKVKNKWDNVLNKNVGFSLLEKVSRVISGESVNVPVSIDVSIVPNLKFAPLTSVSVERSFSAFKMILSDKRQRLTVENLEKNSGGVLCR</sequence>
<dbReference type="InterPro" id="IPR012337">
    <property type="entry name" value="RNaseH-like_sf"/>
</dbReference>
<protein>
    <submittedName>
        <fullName evidence="1">Uncharacterized protein</fullName>
    </submittedName>
</protein>
<dbReference type="SUPFAM" id="SSF53098">
    <property type="entry name" value="Ribonuclease H-like"/>
    <property type="match status" value="1"/>
</dbReference>
<evidence type="ECO:0000313" key="2">
    <source>
        <dbReference type="Proteomes" id="UP001148838"/>
    </source>
</evidence>
<organism evidence="1 2">
    <name type="scientific">Periplaneta americana</name>
    <name type="common">American cockroach</name>
    <name type="synonym">Blatta americana</name>
    <dbReference type="NCBI Taxonomy" id="6978"/>
    <lineage>
        <taxon>Eukaryota</taxon>
        <taxon>Metazoa</taxon>
        <taxon>Ecdysozoa</taxon>
        <taxon>Arthropoda</taxon>
        <taxon>Hexapoda</taxon>
        <taxon>Insecta</taxon>
        <taxon>Pterygota</taxon>
        <taxon>Neoptera</taxon>
        <taxon>Polyneoptera</taxon>
        <taxon>Dictyoptera</taxon>
        <taxon>Blattodea</taxon>
        <taxon>Blattoidea</taxon>
        <taxon>Blattidae</taxon>
        <taxon>Blattinae</taxon>
        <taxon>Periplaneta</taxon>
    </lineage>
</organism>
<comment type="caution">
    <text evidence="1">The sequence shown here is derived from an EMBL/GenBank/DDBJ whole genome shotgun (WGS) entry which is preliminary data.</text>
</comment>
<gene>
    <name evidence="1" type="ORF">ANN_02087</name>
</gene>
<dbReference type="EMBL" id="JAJSOF020000001">
    <property type="protein sequence ID" value="KAJ4450658.1"/>
    <property type="molecule type" value="Genomic_DNA"/>
</dbReference>
<dbReference type="Proteomes" id="UP001148838">
    <property type="component" value="Unassembled WGS sequence"/>
</dbReference>
<keyword evidence="2" id="KW-1185">Reference proteome</keyword>
<evidence type="ECO:0000313" key="1">
    <source>
        <dbReference type="EMBL" id="KAJ4450658.1"/>
    </source>
</evidence>
<accession>A0ABQ8TVD9</accession>
<reference evidence="1 2" key="1">
    <citation type="journal article" date="2022" name="Allergy">
        <title>Genome assembly and annotation of Periplaneta americana reveal a comprehensive cockroach allergen profile.</title>
        <authorList>
            <person name="Wang L."/>
            <person name="Xiong Q."/>
            <person name="Saelim N."/>
            <person name="Wang L."/>
            <person name="Nong W."/>
            <person name="Wan A.T."/>
            <person name="Shi M."/>
            <person name="Liu X."/>
            <person name="Cao Q."/>
            <person name="Hui J.H.L."/>
            <person name="Sookrung N."/>
            <person name="Leung T.F."/>
            <person name="Tungtrongchitr A."/>
            <person name="Tsui S.K.W."/>
        </authorList>
    </citation>
    <scope>NUCLEOTIDE SEQUENCE [LARGE SCALE GENOMIC DNA]</scope>
    <source>
        <strain evidence="1">PWHHKU_190912</strain>
    </source>
</reference>